<protein>
    <submittedName>
        <fullName evidence="1">DUF4867 family protein</fullName>
    </submittedName>
</protein>
<dbReference type="EMBL" id="JAVIKH010000007">
    <property type="protein sequence ID" value="MDX8336125.1"/>
    <property type="molecule type" value="Genomic_DNA"/>
</dbReference>
<proteinExistence type="predicted"/>
<sequence>MLNKLNQLNNLEILSCSSKEFEKYGKVISGYDFNELVQYTEKNTNIPPSGNIYVGSVNEMEGITPLFSSLKNNFYGEMDIQVGYCNGNNSFLNGLEYHKSSEINVAVTDLVLLLANTLEIENSQINSSVVKAFFLPKGTAVELYQTTMHFAPCKVTNSGFKCVVILPKETNTDITLEEKNILTEEDKYLFKKNKWLLVHGDKQDLIAKGAFHGISGENLEVKF</sequence>
<evidence type="ECO:0000313" key="1">
    <source>
        <dbReference type="EMBL" id="MDX8336125.1"/>
    </source>
</evidence>
<comment type="caution">
    <text evidence="1">The sequence shown here is derived from an EMBL/GenBank/DDBJ whole genome shotgun (WGS) entry which is preliminary data.</text>
</comment>
<accession>A0ABU4WAE9</accession>
<keyword evidence="2" id="KW-1185">Reference proteome</keyword>
<dbReference type="Pfam" id="PF16161">
    <property type="entry name" value="DUF4867"/>
    <property type="match status" value="1"/>
</dbReference>
<name>A0ABU4WAE9_9FUSO</name>
<gene>
    <name evidence="1" type="ORF">RFV38_06395</name>
</gene>
<dbReference type="Proteomes" id="UP001279681">
    <property type="component" value="Unassembled WGS sequence"/>
</dbReference>
<organism evidence="1 2">
    <name type="scientific">Candidatus Cetobacterium colombiensis</name>
    <dbReference type="NCBI Taxonomy" id="3073100"/>
    <lineage>
        <taxon>Bacteria</taxon>
        <taxon>Fusobacteriati</taxon>
        <taxon>Fusobacteriota</taxon>
        <taxon>Fusobacteriia</taxon>
        <taxon>Fusobacteriales</taxon>
        <taxon>Fusobacteriaceae</taxon>
        <taxon>Cetobacterium</taxon>
    </lineage>
</organism>
<reference evidence="2" key="1">
    <citation type="submission" date="2023-07" db="EMBL/GenBank/DDBJ databases">
        <authorList>
            <person name="Colorado M.A."/>
            <person name="Villamil L.M."/>
            <person name="Melo J.F."/>
            <person name="Rodriguez J.A."/>
            <person name="Ruiz R.Y."/>
        </authorList>
    </citation>
    <scope>NUCLEOTIDE SEQUENCE [LARGE SCALE GENOMIC DNA]</scope>
    <source>
        <strain evidence="2">C33</strain>
    </source>
</reference>
<dbReference type="InterPro" id="IPR032358">
    <property type="entry name" value="DUF4867"/>
</dbReference>
<evidence type="ECO:0000313" key="2">
    <source>
        <dbReference type="Proteomes" id="UP001279681"/>
    </source>
</evidence>
<dbReference type="RefSeq" id="WP_320313530.1">
    <property type="nucleotide sequence ID" value="NZ_JAVIKH010000007.1"/>
</dbReference>